<keyword evidence="3" id="KW-1185">Reference proteome</keyword>
<dbReference type="InterPro" id="IPR013328">
    <property type="entry name" value="6PGD_dom2"/>
</dbReference>
<dbReference type="EMBL" id="JAOPGA020000874">
    <property type="protein sequence ID" value="KAL0482579.1"/>
    <property type="molecule type" value="Genomic_DNA"/>
</dbReference>
<dbReference type="InterPro" id="IPR008927">
    <property type="entry name" value="6-PGluconate_DH-like_C_sf"/>
</dbReference>
<reference evidence="2 3" key="1">
    <citation type="submission" date="2024-03" db="EMBL/GenBank/DDBJ databases">
        <title>The Acrasis kona genome and developmental transcriptomes reveal deep origins of eukaryotic multicellular pathways.</title>
        <authorList>
            <person name="Sheikh S."/>
            <person name="Fu C.-J."/>
            <person name="Brown M.W."/>
            <person name="Baldauf S.L."/>
        </authorList>
    </citation>
    <scope>NUCLEOTIDE SEQUENCE [LARGE SCALE GENOMIC DNA]</scope>
    <source>
        <strain evidence="2 3">ATCC MYA-3509</strain>
    </source>
</reference>
<evidence type="ECO:0000259" key="1">
    <source>
        <dbReference type="Pfam" id="PF14833"/>
    </source>
</evidence>
<organism evidence="2 3">
    <name type="scientific">Acrasis kona</name>
    <dbReference type="NCBI Taxonomy" id="1008807"/>
    <lineage>
        <taxon>Eukaryota</taxon>
        <taxon>Discoba</taxon>
        <taxon>Heterolobosea</taxon>
        <taxon>Tetramitia</taxon>
        <taxon>Eutetramitia</taxon>
        <taxon>Acrasidae</taxon>
        <taxon>Acrasis</taxon>
    </lineage>
</organism>
<sequence length="146" mass="16182">MAGGEEEVFNAVQTFLASMGEALNYWKRSTHQDEQSNFNRDLHDWCCRGFIIGTKSGVDVEKVLAAVSAGAANSFSLQSYATRILKRDFNPGFYAGHFVKDIEEMGLNLPGLKLAKQLYDQLTEQGGTKYGTQALILALEKLNNIQ</sequence>
<dbReference type="Proteomes" id="UP001431209">
    <property type="component" value="Unassembled WGS sequence"/>
</dbReference>
<name>A0AAW2Z0U4_9EUKA</name>
<evidence type="ECO:0000313" key="3">
    <source>
        <dbReference type="Proteomes" id="UP001431209"/>
    </source>
</evidence>
<dbReference type="Pfam" id="PF14833">
    <property type="entry name" value="NAD_binding_11"/>
    <property type="match status" value="1"/>
</dbReference>
<dbReference type="PANTHER" id="PTHR43060:SF15">
    <property type="entry name" value="3-HYDROXYISOBUTYRATE DEHYDROGENASE-LIKE 1, MITOCHONDRIAL-RELATED"/>
    <property type="match status" value="1"/>
</dbReference>
<feature type="domain" description="3-hydroxyisobutyrate dehydrogenase-like NAD-binding" evidence="1">
    <location>
        <begin position="47"/>
        <end position="136"/>
    </location>
</feature>
<dbReference type="AlphaFoldDB" id="A0AAW2Z0U4"/>
<dbReference type="PANTHER" id="PTHR43060">
    <property type="entry name" value="3-HYDROXYISOBUTYRATE DEHYDROGENASE-LIKE 1, MITOCHONDRIAL-RELATED"/>
    <property type="match status" value="1"/>
</dbReference>
<comment type="caution">
    <text evidence="2">The sequence shown here is derived from an EMBL/GenBank/DDBJ whole genome shotgun (WGS) entry which is preliminary data.</text>
</comment>
<dbReference type="GO" id="GO:0051287">
    <property type="term" value="F:NAD binding"/>
    <property type="evidence" value="ECO:0007669"/>
    <property type="project" value="InterPro"/>
</dbReference>
<evidence type="ECO:0000313" key="2">
    <source>
        <dbReference type="EMBL" id="KAL0482579.1"/>
    </source>
</evidence>
<dbReference type="Gene3D" id="1.10.1040.10">
    <property type="entry name" value="N-(1-d-carboxylethyl)-l-norvaline Dehydrogenase, domain 2"/>
    <property type="match status" value="1"/>
</dbReference>
<dbReference type="InterPro" id="IPR029154">
    <property type="entry name" value="HIBADH-like_NADP-bd"/>
</dbReference>
<proteinExistence type="predicted"/>
<dbReference type="SUPFAM" id="SSF48179">
    <property type="entry name" value="6-phosphogluconate dehydrogenase C-terminal domain-like"/>
    <property type="match status" value="1"/>
</dbReference>
<gene>
    <name evidence="2" type="ORF">AKO1_014294</name>
</gene>
<protein>
    <submittedName>
        <fullName evidence="2">3-hydroxyisobutyrate dehydrogenase-like, mitochondrial</fullName>
    </submittedName>
</protein>
<accession>A0AAW2Z0U4</accession>